<name>A0AAP0J431_9MAGN</name>
<dbReference type="AlphaFoldDB" id="A0AAP0J431"/>
<protein>
    <submittedName>
        <fullName evidence="2">Uncharacterized protein</fullName>
    </submittedName>
</protein>
<feature type="compositionally biased region" description="Pro residues" evidence="1">
    <location>
        <begin position="81"/>
        <end position="98"/>
    </location>
</feature>
<evidence type="ECO:0000313" key="2">
    <source>
        <dbReference type="EMBL" id="KAK9127191.1"/>
    </source>
</evidence>
<dbReference type="EMBL" id="JBBNAF010000007">
    <property type="protein sequence ID" value="KAK9127191.1"/>
    <property type="molecule type" value="Genomic_DNA"/>
</dbReference>
<feature type="region of interest" description="Disordered" evidence="1">
    <location>
        <begin position="1"/>
        <end position="33"/>
    </location>
</feature>
<proteinExistence type="predicted"/>
<reference evidence="2 3" key="1">
    <citation type="submission" date="2024-01" db="EMBL/GenBank/DDBJ databases">
        <title>Genome assemblies of Stephania.</title>
        <authorList>
            <person name="Yang L."/>
        </authorList>
    </citation>
    <scope>NUCLEOTIDE SEQUENCE [LARGE SCALE GENOMIC DNA]</scope>
    <source>
        <strain evidence="2">YNDBR</strain>
        <tissue evidence="2">Leaf</tissue>
    </source>
</reference>
<sequence>MADAVDVQVEANLDAATETVPGNRHGKGPGKSKGVGRIALLTLLLVPTTAETPPSLNVNITAIDAKTLEDLKKQPGVQTVLPPPVKLTMPTPPPPPPRSAGTLNITANVTAQT</sequence>
<feature type="region of interest" description="Disordered" evidence="1">
    <location>
        <begin position="74"/>
        <end position="103"/>
    </location>
</feature>
<accession>A0AAP0J431</accession>
<keyword evidence="3" id="KW-1185">Reference proteome</keyword>
<evidence type="ECO:0000313" key="3">
    <source>
        <dbReference type="Proteomes" id="UP001420932"/>
    </source>
</evidence>
<dbReference type="Proteomes" id="UP001420932">
    <property type="component" value="Unassembled WGS sequence"/>
</dbReference>
<evidence type="ECO:0000256" key="1">
    <source>
        <dbReference type="SAM" id="MobiDB-lite"/>
    </source>
</evidence>
<organism evidence="2 3">
    <name type="scientific">Stephania yunnanensis</name>
    <dbReference type="NCBI Taxonomy" id="152371"/>
    <lineage>
        <taxon>Eukaryota</taxon>
        <taxon>Viridiplantae</taxon>
        <taxon>Streptophyta</taxon>
        <taxon>Embryophyta</taxon>
        <taxon>Tracheophyta</taxon>
        <taxon>Spermatophyta</taxon>
        <taxon>Magnoliopsida</taxon>
        <taxon>Ranunculales</taxon>
        <taxon>Menispermaceae</taxon>
        <taxon>Menispermoideae</taxon>
        <taxon>Cissampelideae</taxon>
        <taxon>Stephania</taxon>
    </lineage>
</organism>
<gene>
    <name evidence="2" type="ORF">Syun_015988</name>
</gene>
<comment type="caution">
    <text evidence="2">The sequence shown here is derived from an EMBL/GenBank/DDBJ whole genome shotgun (WGS) entry which is preliminary data.</text>
</comment>